<reference evidence="1" key="1">
    <citation type="journal article" date="2023" name="GigaByte">
        <title>Genome assembly of the bearded iris, Iris pallida Lam.</title>
        <authorList>
            <person name="Bruccoleri R.E."/>
            <person name="Oakeley E.J."/>
            <person name="Faust A.M.E."/>
            <person name="Altorfer M."/>
            <person name="Dessus-Babus S."/>
            <person name="Burckhardt D."/>
            <person name="Oertli M."/>
            <person name="Naumann U."/>
            <person name="Petersen F."/>
            <person name="Wong J."/>
        </authorList>
    </citation>
    <scope>NUCLEOTIDE SEQUENCE</scope>
    <source>
        <strain evidence="1">GSM-AAB239-AS_SAM_17_03QT</strain>
    </source>
</reference>
<gene>
    <name evidence="1" type="ORF">M6B38_145320</name>
</gene>
<proteinExistence type="predicted"/>
<evidence type="ECO:0000313" key="1">
    <source>
        <dbReference type="EMBL" id="KAJ6813078.1"/>
    </source>
</evidence>
<evidence type="ECO:0000313" key="2">
    <source>
        <dbReference type="Proteomes" id="UP001140949"/>
    </source>
</evidence>
<keyword evidence="2" id="KW-1185">Reference proteome</keyword>
<dbReference type="EMBL" id="JANAVB010030816">
    <property type="protein sequence ID" value="KAJ6813078.1"/>
    <property type="molecule type" value="Genomic_DNA"/>
</dbReference>
<name>A0AAX6FA27_IRIPA</name>
<sequence>MCFPPIFPCALAFPLSLRPASTEGVVQVMIVRRRLTMACALSGGPTRSSMMRRVGSS</sequence>
<accession>A0AAX6FA27</accession>
<dbReference type="AlphaFoldDB" id="A0AAX6FA27"/>
<dbReference type="Proteomes" id="UP001140949">
    <property type="component" value="Unassembled WGS sequence"/>
</dbReference>
<comment type="caution">
    <text evidence="1">The sequence shown here is derived from an EMBL/GenBank/DDBJ whole genome shotgun (WGS) entry which is preliminary data.</text>
</comment>
<protein>
    <submittedName>
        <fullName evidence="1">RNA-binding protein BRN1-like</fullName>
    </submittedName>
</protein>
<reference evidence="1" key="2">
    <citation type="submission" date="2023-04" db="EMBL/GenBank/DDBJ databases">
        <authorList>
            <person name="Bruccoleri R.E."/>
            <person name="Oakeley E.J."/>
            <person name="Faust A.-M."/>
            <person name="Dessus-Babus S."/>
            <person name="Altorfer M."/>
            <person name="Burckhardt D."/>
            <person name="Oertli M."/>
            <person name="Naumann U."/>
            <person name="Petersen F."/>
            <person name="Wong J."/>
        </authorList>
    </citation>
    <scope>NUCLEOTIDE SEQUENCE</scope>
    <source>
        <strain evidence="1">GSM-AAB239-AS_SAM_17_03QT</strain>
        <tissue evidence="1">Leaf</tissue>
    </source>
</reference>
<organism evidence="1 2">
    <name type="scientific">Iris pallida</name>
    <name type="common">Sweet iris</name>
    <dbReference type="NCBI Taxonomy" id="29817"/>
    <lineage>
        <taxon>Eukaryota</taxon>
        <taxon>Viridiplantae</taxon>
        <taxon>Streptophyta</taxon>
        <taxon>Embryophyta</taxon>
        <taxon>Tracheophyta</taxon>
        <taxon>Spermatophyta</taxon>
        <taxon>Magnoliopsida</taxon>
        <taxon>Liliopsida</taxon>
        <taxon>Asparagales</taxon>
        <taxon>Iridaceae</taxon>
        <taxon>Iridoideae</taxon>
        <taxon>Irideae</taxon>
        <taxon>Iris</taxon>
    </lineage>
</organism>